<proteinExistence type="predicted"/>
<accession>A0ACA9UNZ5</accession>
<protein>
    <submittedName>
        <fullName evidence="1">Uncharacterized protein</fullName>
    </submittedName>
</protein>
<evidence type="ECO:0000313" key="1">
    <source>
        <dbReference type="EMBL" id="CAG9954305.1"/>
    </source>
</evidence>
<comment type="caution">
    <text evidence="1">The sequence shown here is derived from an EMBL/GenBank/DDBJ whole genome shotgun (WGS) entry which is preliminary data.</text>
</comment>
<reference evidence="1" key="2">
    <citation type="submission" date="2021-10" db="EMBL/GenBank/DDBJ databases">
        <authorList>
            <person name="Piombo E."/>
        </authorList>
    </citation>
    <scope>NUCLEOTIDE SEQUENCE</scope>
</reference>
<reference evidence="1" key="1">
    <citation type="submission" date="2020-04" db="EMBL/GenBank/DDBJ databases">
        <authorList>
            <person name="Broberg M."/>
        </authorList>
    </citation>
    <scope>NUCLEOTIDE SEQUENCE</scope>
</reference>
<gene>
    <name evidence="1" type="ORF">CRV2_00016669</name>
</gene>
<name>A0ACA9UNZ5_BIOOC</name>
<organism evidence="1 2">
    <name type="scientific">Clonostachys rosea f. rosea IK726</name>
    <dbReference type="NCBI Taxonomy" id="1349383"/>
    <lineage>
        <taxon>Eukaryota</taxon>
        <taxon>Fungi</taxon>
        <taxon>Dikarya</taxon>
        <taxon>Ascomycota</taxon>
        <taxon>Pezizomycotina</taxon>
        <taxon>Sordariomycetes</taxon>
        <taxon>Hypocreomycetidae</taxon>
        <taxon>Hypocreales</taxon>
        <taxon>Bionectriaceae</taxon>
        <taxon>Clonostachys</taxon>
    </lineage>
</organism>
<evidence type="ECO:0000313" key="2">
    <source>
        <dbReference type="Proteomes" id="UP000836387"/>
    </source>
</evidence>
<dbReference type="EMBL" id="CADEHS020000569">
    <property type="protein sequence ID" value="CAG9954305.1"/>
    <property type="molecule type" value="Genomic_DNA"/>
</dbReference>
<keyword evidence="2" id="KW-1185">Reference proteome</keyword>
<sequence length="230" mass="25794">MDLKVLADDIISWLARLDNLNYQIEIGQAELAASASKDKIAQTKPSYCQNQISTDSPKSEEGILSAAALESIPDETISENAPPNGNLYYDKNVQKFFSDFVDWISKYGRLSQKAKLSSRITQLLGKPDASHDPKALKLIKDENQPIQLSILRSELIPGSDNYTLDVYDKLEKSFMSILSAAQCSATQLLRYGNCEEKITEIRKQMNEVREMVINEIGRMDKGELVQSGRK</sequence>
<dbReference type="Proteomes" id="UP000836387">
    <property type="component" value="Unassembled WGS sequence"/>
</dbReference>